<keyword evidence="1" id="KW-0812">Transmembrane</keyword>
<sequence>MKLVFHFHFFCVCMILVRITIFIDLDFLIFKYLLIRSHYCHKELMVSASKRHCSLIRSSLGGVFDPNQRREKKKIFRS</sequence>
<dbReference type="Proteomes" id="UP001295469">
    <property type="component" value="Chromosome C02"/>
</dbReference>
<evidence type="ECO:0000313" key="2">
    <source>
        <dbReference type="EMBL" id="CAF1919262.1"/>
    </source>
</evidence>
<keyword evidence="1" id="KW-1133">Transmembrane helix</keyword>
<accession>A0A816KAW4</accession>
<gene>
    <name evidence="2" type="ORF">DARMORV10_C02P45960.1</name>
</gene>
<dbReference type="AlphaFoldDB" id="A0A816KAW4"/>
<dbReference type="EMBL" id="HG994366">
    <property type="protein sequence ID" value="CAF1919262.1"/>
    <property type="molecule type" value="Genomic_DNA"/>
</dbReference>
<organism evidence="2">
    <name type="scientific">Brassica napus</name>
    <name type="common">Rape</name>
    <dbReference type="NCBI Taxonomy" id="3708"/>
    <lineage>
        <taxon>Eukaryota</taxon>
        <taxon>Viridiplantae</taxon>
        <taxon>Streptophyta</taxon>
        <taxon>Embryophyta</taxon>
        <taxon>Tracheophyta</taxon>
        <taxon>Spermatophyta</taxon>
        <taxon>Magnoliopsida</taxon>
        <taxon>eudicotyledons</taxon>
        <taxon>Gunneridae</taxon>
        <taxon>Pentapetalae</taxon>
        <taxon>rosids</taxon>
        <taxon>malvids</taxon>
        <taxon>Brassicales</taxon>
        <taxon>Brassicaceae</taxon>
        <taxon>Brassiceae</taxon>
        <taxon>Brassica</taxon>
    </lineage>
</organism>
<evidence type="ECO:0000256" key="1">
    <source>
        <dbReference type="SAM" id="Phobius"/>
    </source>
</evidence>
<reference evidence="2" key="1">
    <citation type="submission" date="2021-01" db="EMBL/GenBank/DDBJ databases">
        <authorList>
            <consortium name="Genoscope - CEA"/>
            <person name="William W."/>
        </authorList>
    </citation>
    <scope>NUCLEOTIDE SEQUENCE</scope>
</reference>
<feature type="transmembrane region" description="Helical" evidence="1">
    <location>
        <begin position="6"/>
        <end position="29"/>
    </location>
</feature>
<name>A0A816KAW4_BRANA</name>
<protein>
    <submittedName>
        <fullName evidence="2">(rape) hypothetical protein</fullName>
    </submittedName>
</protein>
<proteinExistence type="predicted"/>
<keyword evidence="1" id="KW-0472">Membrane</keyword>